<proteinExistence type="predicted"/>
<accession>A0A6C0IN40</accession>
<organism evidence="1">
    <name type="scientific">viral metagenome</name>
    <dbReference type="NCBI Taxonomy" id="1070528"/>
    <lineage>
        <taxon>unclassified sequences</taxon>
        <taxon>metagenomes</taxon>
        <taxon>organismal metagenomes</taxon>
    </lineage>
</organism>
<dbReference type="AlphaFoldDB" id="A0A6C0IN40"/>
<dbReference type="EMBL" id="MN740212">
    <property type="protein sequence ID" value="QHT94000.1"/>
    <property type="molecule type" value="Genomic_DNA"/>
</dbReference>
<sequence>MSIINYTDISTNIIPSDYDYEGVIDNKLIYYDLSGTSIVDNSFNLFLELTNNTNSIQKCNVLFRNNNGLNPIIDTLVINNIQNINLFLNNRDTTTTPKMTNQEFIITHDSGTYTSISTIRKYN</sequence>
<evidence type="ECO:0000313" key="1">
    <source>
        <dbReference type="EMBL" id="QHT94000.1"/>
    </source>
</evidence>
<protein>
    <submittedName>
        <fullName evidence="1">Uncharacterized protein</fullName>
    </submittedName>
</protein>
<name>A0A6C0IN40_9ZZZZ</name>
<reference evidence="1" key="1">
    <citation type="journal article" date="2020" name="Nature">
        <title>Giant virus diversity and host interactions through global metagenomics.</title>
        <authorList>
            <person name="Schulz F."/>
            <person name="Roux S."/>
            <person name="Paez-Espino D."/>
            <person name="Jungbluth S."/>
            <person name="Walsh D.A."/>
            <person name="Denef V.J."/>
            <person name="McMahon K.D."/>
            <person name="Konstantinidis K.T."/>
            <person name="Eloe-Fadrosh E.A."/>
            <person name="Kyrpides N.C."/>
            <person name="Woyke T."/>
        </authorList>
    </citation>
    <scope>NUCLEOTIDE SEQUENCE</scope>
    <source>
        <strain evidence="1">GVMAG-M-3300024258-14</strain>
    </source>
</reference>